<reference evidence="1 2" key="2">
    <citation type="journal article" date="2012" name="PLoS Pathog.">
        <title>Diverse lifestyles and strategies of plant pathogenesis encoded in the genomes of eighteen Dothideomycetes fungi.</title>
        <authorList>
            <person name="Ohm R.A."/>
            <person name="Feau N."/>
            <person name="Henrissat B."/>
            <person name="Schoch C.L."/>
            <person name="Horwitz B.A."/>
            <person name="Barry K.W."/>
            <person name="Condon B.J."/>
            <person name="Copeland A.C."/>
            <person name="Dhillon B."/>
            <person name="Glaser F."/>
            <person name="Hesse C.N."/>
            <person name="Kosti I."/>
            <person name="LaButti K."/>
            <person name="Lindquist E.A."/>
            <person name="Lucas S."/>
            <person name="Salamov A.A."/>
            <person name="Bradshaw R.E."/>
            <person name="Ciuffetti L."/>
            <person name="Hamelin R.C."/>
            <person name="Kema G.H.J."/>
            <person name="Lawrence C."/>
            <person name="Scott J.A."/>
            <person name="Spatafora J.W."/>
            <person name="Turgeon B.G."/>
            <person name="de Wit P.J.G.M."/>
            <person name="Zhong S."/>
            <person name="Goodwin S.B."/>
            <person name="Grigoriev I.V."/>
        </authorList>
    </citation>
    <scope>NUCLEOTIDE SEQUENCE [LARGE SCALE GENOMIC DNA]</scope>
    <source>
        <strain evidence="2">NZE10 / CBS 128990</strain>
    </source>
</reference>
<evidence type="ECO:0000313" key="1">
    <source>
        <dbReference type="EMBL" id="EME44041.1"/>
    </source>
</evidence>
<keyword evidence="2" id="KW-1185">Reference proteome</keyword>
<dbReference type="AlphaFoldDB" id="N1PL19"/>
<proteinExistence type="predicted"/>
<sequence>MAAVGSTTMTTSTTVTIDSSLLASAPTRIAEMANAPGGRSACISGMYWSAPDNELHIILSLAVCGTLENVGPELGRRQMSARTELSSGPGCSPETSLGKLPCQASQPHHAVLVDMPKLSYMDQSALHV</sequence>
<evidence type="ECO:0000313" key="2">
    <source>
        <dbReference type="Proteomes" id="UP000016933"/>
    </source>
</evidence>
<reference evidence="2" key="1">
    <citation type="journal article" date="2012" name="PLoS Genet.">
        <title>The genomes of the fungal plant pathogens Cladosporium fulvum and Dothistroma septosporum reveal adaptation to different hosts and lifestyles but also signatures of common ancestry.</title>
        <authorList>
            <person name="de Wit P.J.G.M."/>
            <person name="van der Burgt A."/>
            <person name="Oekmen B."/>
            <person name="Stergiopoulos I."/>
            <person name="Abd-Elsalam K.A."/>
            <person name="Aerts A.L."/>
            <person name="Bahkali A.H."/>
            <person name="Beenen H.G."/>
            <person name="Chettri P."/>
            <person name="Cox M.P."/>
            <person name="Datema E."/>
            <person name="de Vries R.P."/>
            <person name="Dhillon B."/>
            <person name="Ganley A.R."/>
            <person name="Griffiths S.A."/>
            <person name="Guo Y."/>
            <person name="Hamelin R.C."/>
            <person name="Henrissat B."/>
            <person name="Kabir M.S."/>
            <person name="Jashni M.K."/>
            <person name="Kema G."/>
            <person name="Klaubauf S."/>
            <person name="Lapidus A."/>
            <person name="Levasseur A."/>
            <person name="Lindquist E."/>
            <person name="Mehrabi R."/>
            <person name="Ohm R.A."/>
            <person name="Owen T.J."/>
            <person name="Salamov A."/>
            <person name="Schwelm A."/>
            <person name="Schijlen E."/>
            <person name="Sun H."/>
            <person name="van den Burg H.A."/>
            <person name="van Ham R.C.H.J."/>
            <person name="Zhang S."/>
            <person name="Goodwin S.B."/>
            <person name="Grigoriev I.V."/>
            <person name="Collemare J."/>
            <person name="Bradshaw R.E."/>
        </authorList>
    </citation>
    <scope>NUCLEOTIDE SEQUENCE [LARGE SCALE GENOMIC DNA]</scope>
    <source>
        <strain evidence="2">NZE10 / CBS 128990</strain>
    </source>
</reference>
<dbReference type="HOGENOM" id="CLU_1959534_0_0_1"/>
<evidence type="ECO:0008006" key="3">
    <source>
        <dbReference type="Google" id="ProtNLM"/>
    </source>
</evidence>
<name>N1PL19_DOTSN</name>
<protein>
    <recommendedName>
        <fullName evidence="3">STAS domain-containing protein</fullName>
    </recommendedName>
</protein>
<organism evidence="1 2">
    <name type="scientific">Dothistroma septosporum (strain NZE10 / CBS 128990)</name>
    <name type="common">Red band needle blight fungus</name>
    <name type="synonym">Mycosphaerella pini</name>
    <dbReference type="NCBI Taxonomy" id="675120"/>
    <lineage>
        <taxon>Eukaryota</taxon>
        <taxon>Fungi</taxon>
        <taxon>Dikarya</taxon>
        <taxon>Ascomycota</taxon>
        <taxon>Pezizomycotina</taxon>
        <taxon>Dothideomycetes</taxon>
        <taxon>Dothideomycetidae</taxon>
        <taxon>Mycosphaerellales</taxon>
        <taxon>Mycosphaerellaceae</taxon>
        <taxon>Dothistroma</taxon>
    </lineage>
</organism>
<dbReference type="EMBL" id="KB446539">
    <property type="protein sequence ID" value="EME44041.1"/>
    <property type="molecule type" value="Genomic_DNA"/>
</dbReference>
<dbReference type="Proteomes" id="UP000016933">
    <property type="component" value="Unassembled WGS sequence"/>
</dbReference>
<gene>
    <name evidence="1" type="ORF">DOTSEDRAFT_71745</name>
</gene>
<accession>N1PL19</accession>